<dbReference type="RefSeq" id="WP_143487651.1">
    <property type="nucleotide sequence ID" value="NZ_VJOY01000004.1"/>
</dbReference>
<dbReference type="GO" id="GO:0016746">
    <property type="term" value="F:acyltransferase activity"/>
    <property type="evidence" value="ECO:0007669"/>
    <property type="project" value="UniProtKB-KW"/>
</dbReference>
<evidence type="ECO:0000313" key="17">
    <source>
        <dbReference type="EMBL" id="TRX75559.1"/>
    </source>
</evidence>
<keyword evidence="6 14" id="KW-0732">Signal</keyword>
<dbReference type="InterPro" id="IPR038639">
    <property type="entry name" value="AlgX_C_sf"/>
</dbReference>
<dbReference type="UniPathway" id="UPA00286"/>
<dbReference type="InterPro" id="IPR031811">
    <property type="entry name" value="ALGX/ALGJ_SGNH-like"/>
</dbReference>
<dbReference type="AlphaFoldDB" id="A0A553H1C4"/>
<keyword evidence="8" id="KW-0016">Alginate biosynthesis</keyword>
<evidence type="ECO:0000256" key="5">
    <source>
        <dbReference type="ARBA" id="ARBA00022679"/>
    </source>
</evidence>
<reference evidence="17 18" key="1">
    <citation type="submission" date="2019-07" db="EMBL/GenBank/DDBJ databases">
        <title>Pseudomonas mangiferae sp. nov., isolated from bark of mango tree in Thailand.</title>
        <authorList>
            <person name="Srisuk N."/>
            <person name="Anurat P."/>
        </authorList>
    </citation>
    <scope>NUCLEOTIDE SEQUENCE [LARGE SCALE GENOMIC DNA]</scope>
    <source>
        <strain evidence="17 18">DMKU_BBB3-04</strain>
    </source>
</reference>
<keyword evidence="18" id="KW-1185">Reference proteome</keyword>
<dbReference type="CDD" id="cd14441">
    <property type="entry name" value="AlgX_N"/>
    <property type="match status" value="1"/>
</dbReference>
<name>A0A553H1C4_9PSED</name>
<feature type="disulfide bond" evidence="13">
    <location>
        <begin position="48"/>
        <end position="234"/>
    </location>
</feature>
<comment type="subcellular location">
    <subcellularLocation>
        <location evidence="1">Periplasm</location>
    </subcellularLocation>
</comment>
<evidence type="ECO:0000313" key="18">
    <source>
        <dbReference type="Proteomes" id="UP000315235"/>
    </source>
</evidence>
<evidence type="ECO:0000256" key="14">
    <source>
        <dbReference type="SAM" id="SignalP"/>
    </source>
</evidence>
<feature type="active site" description="Proton acceptor" evidence="12">
    <location>
        <position position="181"/>
    </location>
</feature>
<feature type="domain" description="AlgX/AlgJ SGNH hydrolase-like" evidence="15">
    <location>
        <begin position="69"/>
        <end position="330"/>
    </location>
</feature>
<evidence type="ECO:0000256" key="10">
    <source>
        <dbReference type="ARBA" id="ARBA00023315"/>
    </source>
</evidence>
<organism evidence="17 18">
    <name type="scientific">Pseudomonas mangiferae</name>
    <dbReference type="NCBI Taxonomy" id="2593654"/>
    <lineage>
        <taxon>Bacteria</taxon>
        <taxon>Pseudomonadati</taxon>
        <taxon>Pseudomonadota</taxon>
        <taxon>Gammaproteobacteria</taxon>
        <taxon>Pseudomonadales</taxon>
        <taxon>Pseudomonadaceae</taxon>
        <taxon>Pseudomonas</taxon>
    </lineage>
</organism>
<evidence type="ECO:0000256" key="6">
    <source>
        <dbReference type="ARBA" id="ARBA00022729"/>
    </source>
</evidence>
<protein>
    <recommendedName>
        <fullName evidence="4">Alginate biosynthesis protein AlgX</fullName>
    </recommendedName>
    <alternativeName>
        <fullName evidence="11">Probable alginate O-acetyltransferase AlgX</fullName>
    </alternativeName>
</protein>
<keyword evidence="10" id="KW-0012">Acyltransferase</keyword>
<feature type="active site" description="Nucleophile" evidence="12">
    <location>
        <position position="274"/>
    </location>
</feature>
<evidence type="ECO:0000256" key="11">
    <source>
        <dbReference type="ARBA" id="ARBA00032384"/>
    </source>
</evidence>
<evidence type="ECO:0000256" key="9">
    <source>
        <dbReference type="ARBA" id="ARBA00023157"/>
    </source>
</evidence>
<proteinExistence type="inferred from homology"/>
<dbReference type="CDD" id="cd14487">
    <property type="entry name" value="AlgX_C"/>
    <property type="match status" value="1"/>
</dbReference>
<feature type="signal peptide" evidence="14">
    <location>
        <begin position="1"/>
        <end position="35"/>
    </location>
</feature>
<dbReference type="InterPro" id="IPR034655">
    <property type="entry name" value="AlgX_N"/>
</dbReference>
<comment type="pathway">
    <text evidence="2">Glycan biosynthesis; alginate biosynthesis.</text>
</comment>
<evidence type="ECO:0000256" key="7">
    <source>
        <dbReference type="ARBA" id="ARBA00022764"/>
    </source>
</evidence>
<dbReference type="Pfam" id="PF16822">
    <property type="entry name" value="ALGX"/>
    <property type="match status" value="1"/>
</dbReference>
<feature type="active site" evidence="12">
    <location>
        <position position="179"/>
    </location>
</feature>
<accession>A0A553H1C4</accession>
<feature type="chain" id="PRO_5022182141" description="Alginate biosynthesis protein AlgX" evidence="14">
    <location>
        <begin position="36"/>
        <end position="485"/>
    </location>
</feature>
<evidence type="ECO:0000256" key="2">
    <source>
        <dbReference type="ARBA" id="ARBA00005182"/>
    </source>
</evidence>
<evidence type="ECO:0000256" key="4">
    <source>
        <dbReference type="ARBA" id="ARBA00013937"/>
    </source>
</evidence>
<dbReference type="GO" id="GO:0042597">
    <property type="term" value="C:periplasmic space"/>
    <property type="evidence" value="ECO:0007669"/>
    <property type="project" value="UniProtKB-SubCell"/>
</dbReference>
<evidence type="ECO:0000256" key="3">
    <source>
        <dbReference type="ARBA" id="ARBA00006553"/>
    </source>
</evidence>
<comment type="similarity">
    <text evidence="3">Belongs to the AlgX family.</text>
</comment>
<gene>
    <name evidence="17" type="ORF">FM069_07390</name>
</gene>
<keyword evidence="5 17" id="KW-0808">Transferase</keyword>
<evidence type="ECO:0000256" key="13">
    <source>
        <dbReference type="PIRSR" id="PIRSR638639-51"/>
    </source>
</evidence>
<evidence type="ECO:0000256" key="1">
    <source>
        <dbReference type="ARBA" id="ARBA00004418"/>
    </source>
</evidence>
<evidence type="ECO:0000256" key="12">
    <source>
        <dbReference type="PIRSR" id="PIRSR638639-50"/>
    </source>
</evidence>
<comment type="caution">
    <text evidence="17">The sequence shown here is derived from an EMBL/GenBank/DDBJ whole genome shotgun (WGS) entry which is preliminary data.</text>
</comment>
<dbReference type="Proteomes" id="UP000315235">
    <property type="component" value="Unassembled WGS sequence"/>
</dbReference>
<keyword evidence="9 13" id="KW-1015">Disulfide bond</keyword>
<evidence type="ECO:0000259" key="15">
    <source>
        <dbReference type="Pfam" id="PF16822"/>
    </source>
</evidence>
<dbReference type="EMBL" id="VJOY01000004">
    <property type="protein sequence ID" value="TRX75559.1"/>
    <property type="molecule type" value="Genomic_DNA"/>
</dbReference>
<dbReference type="Gene3D" id="2.60.120.1380">
    <property type="entry name" value="C-terminal carbohydrate-binding module"/>
    <property type="match status" value="1"/>
</dbReference>
<dbReference type="InterPro" id="IPR031798">
    <property type="entry name" value="AlgX_C"/>
</dbReference>
<dbReference type="OrthoDB" id="6773032at2"/>
<sequence length="485" mass="53834">MHAFFLKRLAASVSGAALGATLGAGLLAASSGVHAEPVYQVQRTGPLCATAQDPNVYNTKYLSFFASLVQAQGDWLFRTRYDLRTDFGTTPYGYSEFKRLRDALKRKGVELMVVYQPTRGLVNREKLTPEEKQKFNYDLARKNYLKTVEDFRKTGIWVTDLSPLFDEKNVDTAYYFQADHHWTPMGADRTAKLVAETLKQVPGFSDIPKKEFASKRTGLLPKAGTLHKTAAQLCGTSYPIQYVDRYETEPVGEASGDSLFGDDSDPQITLVGTSNSGPAYNFGGFLEQHTGAQVLNMAVSGGGFDSAILQYMTSKEFHDHPPKILIWEFATHYDMAQKSFYRQAVPLVDNGCVGREATLKNKVTLRKGGPTEVLVNGKGQNKVLDLRGGDYQVDLTFSDPTVHEAKATIWYLNGRRENFKIEQSDRVDTGGRYVFELRNDEDWVDLNMLALEIEGPEDASPSLSVQATLCKRPDAGSHALTAQAE</sequence>
<evidence type="ECO:0000259" key="16">
    <source>
        <dbReference type="Pfam" id="PF16824"/>
    </source>
</evidence>
<keyword evidence="7" id="KW-0574">Periplasm</keyword>
<feature type="domain" description="Alginate biosynthesis protein AlgX C-terminal carbohydrate-binding module" evidence="16">
    <location>
        <begin position="351"/>
        <end position="475"/>
    </location>
</feature>
<dbReference type="Pfam" id="PF16824">
    <property type="entry name" value="CBM_26"/>
    <property type="match status" value="1"/>
</dbReference>
<evidence type="ECO:0000256" key="8">
    <source>
        <dbReference type="ARBA" id="ARBA00022841"/>
    </source>
</evidence>
<feature type="disulfide bond" evidence="13">
    <location>
        <begin position="352"/>
        <end position="470"/>
    </location>
</feature>
<dbReference type="GO" id="GO:0042121">
    <property type="term" value="P:alginic acid biosynthetic process"/>
    <property type="evidence" value="ECO:0007669"/>
    <property type="project" value="UniProtKB-UniPathway"/>
</dbReference>